<dbReference type="Proteomes" id="UP000324705">
    <property type="component" value="Chromosome 7A"/>
</dbReference>
<dbReference type="Gramene" id="TRITD7Av1G265870.1">
    <property type="protein sequence ID" value="TRITD7Av1G265870.1"/>
    <property type="gene ID" value="TRITD7Av1G265870"/>
</dbReference>
<organism evidence="1 2">
    <name type="scientific">Triticum turgidum subsp. durum</name>
    <name type="common">Durum wheat</name>
    <name type="synonym">Triticum durum</name>
    <dbReference type="NCBI Taxonomy" id="4567"/>
    <lineage>
        <taxon>Eukaryota</taxon>
        <taxon>Viridiplantae</taxon>
        <taxon>Streptophyta</taxon>
        <taxon>Embryophyta</taxon>
        <taxon>Tracheophyta</taxon>
        <taxon>Spermatophyta</taxon>
        <taxon>Magnoliopsida</taxon>
        <taxon>Liliopsida</taxon>
        <taxon>Poales</taxon>
        <taxon>Poaceae</taxon>
        <taxon>BOP clade</taxon>
        <taxon>Pooideae</taxon>
        <taxon>Triticodae</taxon>
        <taxon>Triticeae</taxon>
        <taxon>Triticinae</taxon>
        <taxon>Triticum</taxon>
    </lineage>
</organism>
<accession>A0A9R1BTZ0</accession>
<dbReference type="EMBL" id="LT934123">
    <property type="protein sequence ID" value="VAI80969.1"/>
    <property type="molecule type" value="Genomic_DNA"/>
</dbReference>
<keyword evidence="2" id="KW-1185">Reference proteome</keyword>
<gene>
    <name evidence="1" type="ORF">TRITD_7Av1G265870</name>
</gene>
<sequence length="73" mass="8315">MFHPFSMQGNRFLNNNKNASQQIHIIRSTTAFRCVQTAFNYKLARVDGRTSGLLSCLYFLVIFGWARQESGGP</sequence>
<dbReference type="AlphaFoldDB" id="A0A9R1BTZ0"/>
<reference evidence="1 2" key="1">
    <citation type="submission" date="2017-09" db="EMBL/GenBank/DDBJ databases">
        <authorList>
            <consortium name="International Durum Wheat Genome Sequencing Consortium (IDWGSC)"/>
            <person name="Milanesi L."/>
        </authorList>
    </citation>
    <scope>NUCLEOTIDE SEQUENCE [LARGE SCALE GENOMIC DNA]</scope>
    <source>
        <strain evidence="2">cv. Svevo</strain>
    </source>
</reference>
<evidence type="ECO:0000313" key="2">
    <source>
        <dbReference type="Proteomes" id="UP000324705"/>
    </source>
</evidence>
<protein>
    <submittedName>
        <fullName evidence="1">Uncharacterized protein</fullName>
    </submittedName>
</protein>
<evidence type="ECO:0000313" key="1">
    <source>
        <dbReference type="EMBL" id="VAI80969.1"/>
    </source>
</evidence>
<name>A0A9R1BTZ0_TRITD</name>
<proteinExistence type="predicted"/>